<evidence type="ECO:0000256" key="1">
    <source>
        <dbReference type="SAM" id="MobiDB-lite"/>
    </source>
</evidence>
<feature type="compositionally biased region" description="Basic and acidic residues" evidence="1">
    <location>
        <begin position="463"/>
        <end position="474"/>
    </location>
</feature>
<feature type="compositionally biased region" description="Low complexity" evidence="1">
    <location>
        <begin position="13"/>
        <end position="22"/>
    </location>
</feature>
<feature type="compositionally biased region" description="Low complexity" evidence="1">
    <location>
        <begin position="224"/>
        <end position="235"/>
    </location>
</feature>
<dbReference type="AlphaFoldDB" id="C4JSA5"/>
<organism evidence="2 3">
    <name type="scientific">Uncinocarpus reesii (strain UAMH 1704)</name>
    <dbReference type="NCBI Taxonomy" id="336963"/>
    <lineage>
        <taxon>Eukaryota</taxon>
        <taxon>Fungi</taxon>
        <taxon>Dikarya</taxon>
        <taxon>Ascomycota</taxon>
        <taxon>Pezizomycotina</taxon>
        <taxon>Eurotiomycetes</taxon>
        <taxon>Eurotiomycetidae</taxon>
        <taxon>Onygenales</taxon>
        <taxon>Onygenaceae</taxon>
        <taxon>Uncinocarpus</taxon>
    </lineage>
</organism>
<dbReference type="eggNOG" id="ENOG502SEVN">
    <property type="taxonomic scope" value="Eukaryota"/>
</dbReference>
<feature type="region of interest" description="Disordered" evidence="1">
    <location>
        <begin position="1"/>
        <end position="25"/>
    </location>
</feature>
<evidence type="ECO:0000313" key="3">
    <source>
        <dbReference type="Proteomes" id="UP000002058"/>
    </source>
</evidence>
<feature type="region of interest" description="Disordered" evidence="1">
    <location>
        <begin position="376"/>
        <end position="418"/>
    </location>
</feature>
<dbReference type="InParanoid" id="C4JSA5"/>
<feature type="compositionally biased region" description="Polar residues" evidence="1">
    <location>
        <begin position="440"/>
        <end position="450"/>
    </location>
</feature>
<accession>C4JSA5</accession>
<dbReference type="OMA" id="SHKIWKR"/>
<dbReference type="OrthoDB" id="4207369at2759"/>
<dbReference type="RefSeq" id="XP_002584655.1">
    <property type="nucleotide sequence ID" value="XM_002584609.1"/>
</dbReference>
<name>C4JSA5_UNCRE</name>
<proteinExistence type="predicted"/>
<dbReference type="KEGG" id="ure:UREG_05344"/>
<feature type="compositionally biased region" description="Low complexity" evidence="1">
    <location>
        <begin position="385"/>
        <end position="397"/>
    </location>
</feature>
<keyword evidence="3" id="KW-1185">Reference proteome</keyword>
<evidence type="ECO:0000313" key="2">
    <source>
        <dbReference type="EMBL" id="EEP80502.1"/>
    </source>
</evidence>
<reference evidence="3" key="1">
    <citation type="journal article" date="2009" name="Genome Res.">
        <title>Comparative genomic analyses of the human fungal pathogens Coccidioides and their relatives.</title>
        <authorList>
            <person name="Sharpton T.J."/>
            <person name="Stajich J.E."/>
            <person name="Rounsley S.D."/>
            <person name="Gardner M.J."/>
            <person name="Wortman J.R."/>
            <person name="Jordar V.S."/>
            <person name="Maiti R."/>
            <person name="Kodira C.D."/>
            <person name="Neafsey D.E."/>
            <person name="Zeng Q."/>
            <person name="Hung C.-Y."/>
            <person name="McMahan C."/>
            <person name="Muszewska A."/>
            <person name="Grynberg M."/>
            <person name="Mandel M.A."/>
            <person name="Kellner E.M."/>
            <person name="Barker B.M."/>
            <person name="Galgiani J.N."/>
            <person name="Orbach M.J."/>
            <person name="Kirkland T.N."/>
            <person name="Cole G.T."/>
            <person name="Henn M.R."/>
            <person name="Birren B.W."/>
            <person name="Taylor J.W."/>
        </authorList>
    </citation>
    <scope>NUCLEOTIDE SEQUENCE [LARGE SCALE GENOMIC DNA]</scope>
    <source>
        <strain evidence="3">UAMH 1704</strain>
    </source>
</reference>
<gene>
    <name evidence="2" type="ORF">UREG_05344</name>
</gene>
<feature type="compositionally biased region" description="Basic and acidic residues" evidence="1">
    <location>
        <begin position="247"/>
        <end position="263"/>
    </location>
</feature>
<dbReference type="EMBL" id="CH476617">
    <property type="protein sequence ID" value="EEP80502.1"/>
    <property type="molecule type" value="Genomic_DNA"/>
</dbReference>
<protein>
    <submittedName>
        <fullName evidence="2">Uncharacterized protein</fullName>
    </submittedName>
</protein>
<feature type="region of interest" description="Disordered" evidence="1">
    <location>
        <begin position="440"/>
        <end position="494"/>
    </location>
</feature>
<sequence>MARISWDPRGCESSSFTNTDSDNTTEHLRCRFTPRPAIKKPTRLWDRTPATPVSPRCKSHKIWKRLHSASGVLQANMRSRGTEMTDSEGDVLVEEINLAKSSGVLRITKKLCVGKGVKSGDEEWKRAFEATKFEAESFTARRKYMVTTSPVKKPSAIATLLKQSVLEQDDAELFTTFLTEARAKREAKHAQATDTADTNASVTLLRFSSRNKYRKALENLDKNSPSSSIRQASPSKLLQPPVSPLAEPDKENAPELLEGEEKPASTPSPKKRGRPAKQRVIPRIPEKIPLRRSNGTEFVFKLKTDTQQLALTTKANTKHNRGDSKLPHIVLESINATQVDDMASSSPDPSRVRRRPLKTVTWDDKNLVTFADEISTPVTDSPNQLLSGRRSSRRLASIPPQPSTPVPRKMRKLGSAKTQSIKRETLESVQVMTPPTAFGVQTRSTKQSFPSLKGTPISKRKRLTPEPRKIKDFEDNTGVEDGKEDDGLGKTAKLGGIQGSAQRFRVKIR</sequence>
<feature type="region of interest" description="Disordered" evidence="1">
    <location>
        <begin position="217"/>
        <end position="287"/>
    </location>
</feature>
<feature type="compositionally biased region" description="Acidic residues" evidence="1">
    <location>
        <begin position="475"/>
        <end position="484"/>
    </location>
</feature>
<dbReference type="GeneID" id="8440525"/>
<dbReference type="VEuPathDB" id="FungiDB:UREG_05344"/>
<dbReference type="HOGENOM" id="CLU_041194_0_0_1"/>
<dbReference type="Proteomes" id="UP000002058">
    <property type="component" value="Unassembled WGS sequence"/>
</dbReference>